<reference evidence="5 6" key="1">
    <citation type="journal article" date="2016" name="Int. J. Syst. Evol. Microbiol.">
        <title>Streptococcuspantholopis sp. nov., isolated from faeces of the Tibetan antelope (Pantholops hodgsonii).</title>
        <authorList>
            <person name="Bai X."/>
            <person name="Xiong Y."/>
            <person name="Lu S."/>
            <person name="Jin D."/>
            <person name="Lai X."/>
            <person name="Yang J."/>
            <person name="Niu L."/>
            <person name="Hu S."/>
            <person name="Meng X."/>
            <person name="Pu J."/>
            <person name="Ye C."/>
            <person name="Xu J."/>
        </authorList>
    </citation>
    <scope>NUCLEOTIDE SEQUENCE [LARGE SCALE GENOMIC DNA]</scope>
    <source>
        <strain evidence="5 6">TA 26</strain>
    </source>
</reference>
<keyword evidence="2" id="KW-0808">Transferase</keyword>
<dbReference type="OrthoDB" id="9813569at2"/>
<dbReference type="SUPFAM" id="SSF53613">
    <property type="entry name" value="Ribokinase-like"/>
    <property type="match status" value="1"/>
</dbReference>
<keyword evidence="3 5" id="KW-0418">Kinase</keyword>
<evidence type="ECO:0000313" key="5">
    <source>
        <dbReference type="EMBL" id="AND79353.1"/>
    </source>
</evidence>
<dbReference type="InterPro" id="IPR029056">
    <property type="entry name" value="Ribokinase-like"/>
</dbReference>
<dbReference type="AlphaFoldDB" id="A0A172Q781"/>
<dbReference type="RefSeq" id="WP_067061992.1">
    <property type="nucleotide sequence ID" value="NZ_CP014699.1"/>
</dbReference>
<name>A0A172Q781_9STRE</name>
<dbReference type="InterPro" id="IPR052700">
    <property type="entry name" value="Carb_kinase_PfkB-like"/>
</dbReference>
<dbReference type="Gene3D" id="3.40.1190.20">
    <property type="match status" value="1"/>
</dbReference>
<dbReference type="PANTHER" id="PTHR43320">
    <property type="entry name" value="SUGAR KINASE"/>
    <property type="match status" value="1"/>
</dbReference>
<sequence>MAKLLLAGEPLIRICPDQCRPLSNACSSQVFFGGSEVNIARTISGFGGETRLLTALPDNPVGHAFNLFLRQSQIDTNLISWEGKRIGLYYLENGFGCRSSKVCYDRAGSSFTEMSLKNYDFDQIFEDITHFHFSGISLALGQSSQDLIEFLAVEAKKRKICVSFDLNFRSSIISKNAAKSLFSRFANYADIIFGIDPLMLNDSDLTMFDRDQADSSTIKKRLSGLYQRYCLQAIFHTVREKTLCSSNRFKAYAFDGQYQESVEISTPILQRVGSGDAFVAGALYQLMQGNDMVSCINFATAAASLKCTVADDQLYVSVQQVKDILKNKRDIQR</sequence>
<protein>
    <submittedName>
        <fullName evidence="5">2-dehydro-3-deoxygluconokinase</fullName>
    </submittedName>
</protein>
<dbReference type="GO" id="GO:0016301">
    <property type="term" value="F:kinase activity"/>
    <property type="evidence" value="ECO:0007669"/>
    <property type="project" value="UniProtKB-KW"/>
</dbReference>
<proteinExistence type="inferred from homology"/>
<feature type="domain" description="Carbohydrate kinase PfkB" evidence="4">
    <location>
        <begin position="29"/>
        <end position="311"/>
    </location>
</feature>
<dbReference type="CDD" id="cd01166">
    <property type="entry name" value="KdgK"/>
    <property type="match status" value="1"/>
</dbReference>
<evidence type="ECO:0000256" key="3">
    <source>
        <dbReference type="ARBA" id="ARBA00022777"/>
    </source>
</evidence>
<comment type="similarity">
    <text evidence="1">Belongs to the carbohydrate kinase PfkB family.</text>
</comment>
<keyword evidence="6" id="KW-1185">Reference proteome</keyword>
<evidence type="ECO:0000256" key="1">
    <source>
        <dbReference type="ARBA" id="ARBA00010688"/>
    </source>
</evidence>
<gene>
    <name evidence="5" type="ORF">A0O21_04570</name>
</gene>
<dbReference type="InterPro" id="IPR011611">
    <property type="entry name" value="PfkB_dom"/>
</dbReference>
<dbReference type="Proteomes" id="UP000077317">
    <property type="component" value="Chromosome"/>
</dbReference>
<dbReference type="STRING" id="1811193.A0O21_04570"/>
<evidence type="ECO:0000313" key="6">
    <source>
        <dbReference type="Proteomes" id="UP000077317"/>
    </source>
</evidence>
<dbReference type="PANTHER" id="PTHR43320:SF2">
    <property type="entry name" value="2-DEHYDRO-3-DEOXYGLUCONOKINASE_2-DEHYDRO-3-DEOXYGALACTONOKINASE"/>
    <property type="match status" value="1"/>
</dbReference>
<dbReference type="KEGG" id="spat:A0O21_04570"/>
<evidence type="ECO:0000259" key="4">
    <source>
        <dbReference type="Pfam" id="PF00294"/>
    </source>
</evidence>
<evidence type="ECO:0000256" key="2">
    <source>
        <dbReference type="ARBA" id="ARBA00022679"/>
    </source>
</evidence>
<organism evidence="5 6">
    <name type="scientific">Streptococcus pantholopis</name>
    <dbReference type="NCBI Taxonomy" id="1811193"/>
    <lineage>
        <taxon>Bacteria</taxon>
        <taxon>Bacillati</taxon>
        <taxon>Bacillota</taxon>
        <taxon>Bacilli</taxon>
        <taxon>Lactobacillales</taxon>
        <taxon>Streptococcaceae</taxon>
        <taxon>Streptococcus</taxon>
    </lineage>
</organism>
<dbReference type="EMBL" id="CP014699">
    <property type="protein sequence ID" value="AND79353.1"/>
    <property type="molecule type" value="Genomic_DNA"/>
</dbReference>
<dbReference type="Pfam" id="PF00294">
    <property type="entry name" value="PfkB"/>
    <property type="match status" value="1"/>
</dbReference>
<accession>A0A172Q781</accession>
<reference evidence="6" key="2">
    <citation type="submission" date="2016-03" db="EMBL/GenBank/DDBJ databases">
        <title>Streptococcus antelopensis sp. nov., isolated from the feces of the Tibetan antelope (Pantholops hodgsonii) in Hoh Xil National Nature Reserve, Qinghai, China.</title>
        <authorList>
            <person name="Bai X."/>
        </authorList>
    </citation>
    <scope>NUCLEOTIDE SEQUENCE [LARGE SCALE GENOMIC DNA]</scope>
    <source>
        <strain evidence="6">TA 26</strain>
    </source>
</reference>